<gene>
    <name evidence="1" type="ORF">O6H91_12G007300</name>
</gene>
<dbReference type="Proteomes" id="UP001162992">
    <property type="component" value="Chromosome 12"/>
</dbReference>
<sequence length="394" mass="44894">MGFTGVNLRAYGRKDSKPIERSFDSHIKHMLSRKVVRNAKRSFWARRLSLLVSCDSDGQQNLDNRQLDDKLHFQHVDPHFRDPLIVHSVTTPPLISNSSIDGISSFNRTAQSQGGPGLVADGIDIRIGDITDLVMEDVDMGKCEKEQKVCDLQVGGTVDEYHGAPFQEELVSSQNSLIIFKYPRVPMTFMTKKKNAWEDHNSCQTESLGFLQQGQLQHQACILALPAFNHLPEYERIRGHKRMATAVQKLQFSHEPQIQKINGSSGYQKHRRIDTKRSLQIRKMSANYSAAPSRAVILLSNPLLENICFQNLDQKAFSAPFASRKGGQNQRMEVGFSGTVVYEDARDEQMIRILLALQEMDEKVIFMKYCLQLGMRKLFKKREKAIWKVTTNVQ</sequence>
<protein>
    <submittedName>
        <fullName evidence="1">Uncharacterized protein</fullName>
    </submittedName>
</protein>
<keyword evidence="2" id="KW-1185">Reference proteome</keyword>
<reference evidence="2" key="1">
    <citation type="journal article" date="2024" name="Proc. Natl. Acad. Sci. U.S.A.">
        <title>Extraordinary preservation of gene collinearity over three hundred million years revealed in homosporous lycophytes.</title>
        <authorList>
            <person name="Li C."/>
            <person name="Wickell D."/>
            <person name="Kuo L.Y."/>
            <person name="Chen X."/>
            <person name="Nie B."/>
            <person name="Liao X."/>
            <person name="Peng D."/>
            <person name="Ji J."/>
            <person name="Jenkins J."/>
            <person name="Williams M."/>
            <person name="Shu S."/>
            <person name="Plott C."/>
            <person name="Barry K."/>
            <person name="Rajasekar S."/>
            <person name="Grimwood J."/>
            <person name="Han X."/>
            <person name="Sun S."/>
            <person name="Hou Z."/>
            <person name="He W."/>
            <person name="Dai G."/>
            <person name="Sun C."/>
            <person name="Schmutz J."/>
            <person name="Leebens-Mack J.H."/>
            <person name="Li F.W."/>
            <person name="Wang L."/>
        </authorList>
    </citation>
    <scope>NUCLEOTIDE SEQUENCE [LARGE SCALE GENOMIC DNA]</scope>
    <source>
        <strain evidence="2">cv. PW_Plant_1</strain>
    </source>
</reference>
<evidence type="ECO:0000313" key="2">
    <source>
        <dbReference type="Proteomes" id="UP001162992"/>
    </source>
</evidence>
<comment type="caution">
    <text evidence="1">The sequence shown here is derived from an EMBL/GenBank/DDBJ whole genome shotgun (WGS) entry which is preliminary data.</text>
</comment>
<proteinExistence type="predicted"/>
<evidence type="ECO:0000313" key="1">
    <source>
        <dbReference type="EMBL" id="KAJ7534861.1"/>
    </source>
</evidence>
<accession>A0ACC2BYN8</accession>
<organism evidence="1 2">
    <name type="scientific">Diphasiastrum complanatum</name>
    <name type="common">Issler's clubmoss</name>
    <name type="synonym">Lycopodium complanatum</name>
    <dbReference type="NCBI Taxonomy" id="34168"/>
    <lineage>
        <taxon>Eukaryota</taxon>
        <taxon>Viridiplantae</taxon>
        <taxon>Streptophyta</taxon>
        <taxon>Embryophyta</taxon>
        <taxon>Tracheophyta</taxon>
        <taxon>Lycopodiopsida</taxon>
        <taxon>Lycopodiales</taxon>
        <taxon>Lycopodiaceae</taxon>
        <taxon>Lycopodioideae</taxon>
        <taxon>Diphasiastrum</taxon>
    </lineage>
</organism>
<name>A0ACC2BYN8_DIPCM</name>
<dbReference type="EMBL" id="CM055103">
    <property type="protein sequence ID" value="KAJ7534861.1"/>
    <property type="molecule type" value="Genomic_DNA"/>
</dbReference>